<keyword evidence="3" id="KW-0408">Iron</keyword>
<comment type="cofactor">
    <cofactor evidence="5">
        <name>[2Fe-2S] cluster</name>
        <dbReference type="ChEBI" id="CHEBI:190135"/>
    </cofactor>
</comment>
<name>A0A8D2GQJ1_UROPR</name>
<keyword evidence="4" id="KW-0411">Iron-sulfur</keyword>
<dbReference type="SMART" id="SM00704">
    <property type="entry name" value="ZnF_CDGSH"/>
    <property type="match status" value="1"/>
</dbReference>
<dbReference type="GO" id="GO:0010506">
    <property type="term" value="P:regulation of autophagy"/>
    <property type="evidence" value="ECO:0007669"/>
    <property type="project" value="InterPro"/>
</dbReference>
<evidence type="ECO:0000259" key="7">
    <source>
        <dbReference type="SMART" id="SM00704"/>
    </source>
</evidence>
<reference evidence="8" key="2">
    <citation type="submission" date="2025-09" db="UniProtKB">
        <authorList>
            <consortium name="Ensembl"/>
        </authorList>
    </citation>
    <scope>IDENTIFICATION</scope>
</reference>
<evidence type="ECO:0000313" key="9">
    <source>
        <dbReference type="Proteomes" id="UP000694417"/>
    </source>
</evidence>
<dbReference type="GO" id="GO:0051537">
    <property type="term" value="F:2 iron, 2 sulfur cluster binding"/>
    <property type="evidence" value="ECO:0007669"/>
    <property type="project" value="UniProtKB-KW"/>
</dbReference>
<evidence type="ECO:0000256" key="4">
    <source>
        <dbReference type="ARBA" id="ARBA00023014"/>
    </source>
</evidence>
<dbReference type="Pfam" id="PF09360">
    <property type="entry name" value="zf-CDGSH"/>
    <property type="match status" value="1"/>
</dbReference>
<dbReference type="GO" id="GO:0046872">
    <property type="term" value="F:metal ion binding"/>
    <property type="evidence" value="ECO:0007669"/>
    <property type="project" value="UniProtKB-KW"/>
</dbReference>
<evidence type="ECO:0000256" key="2">
    <source>
        <dbReference type="ARBA" id="ARBA00022723"/>
    </source>
</evidence>
<evidence type="ECO:0000256" key="3">
    <source>
        <dbReference type="ARBA" id="ARBA00023004"/>
    </source>
</evidence>
<dbReference type="Proteomes" id="UP000694417">
    <property type="component" value="Unplaced"/>
</dbReference>
<dbReference type="Gene3D" id="3.40.5.90">
    <property type="entry name" value="CDGSH iron-sulfur domain, mitoNEET-type"/>
    <property type="match status" value="1"/>
</dbReference>
<sequence>TSMRNSDLIKILWEKSRKGAIPPYKTFYVKDCPNKLMVNLYIQKDNSEIVHAFEIPSKELGDKIVYCHCWKSKNFSFCDGSHTKHEETGDNMEPLIVNKKET</sequence>
<dbReference type="InterPro" id="IPR018967">
    <property type="entry name" value="FeS-contain_CDGSH-typ"/>
</dbReference>
<keyword evidence="1" id="KW-0001">2Fe-2S</keyword>
<proteinExistence type="predicted"/>
<dbReference type="Ensembl" id="ENSUPAT00010001613.1">
    <property type="protein sequence ID" value="ENSUPAP00010001383.1"/>
    <property type="gene ID" value="ENSUPAG00010001192.1"/>
</dbReference>
<protein>
    <recommendedName>
        <fullName evidence="7">Iron-binding zinc finger CDGSH type domain-containing protein</fullName>
    </recommendedName>
</protein>
<evidence type="ECO:0000256" key="6">
    <source>
        <dbReference type="SAM" id="MobiDB-lite"/>
    </source>
</evidence>
<evidence type="ECO:0000256" key="1">
    <source>
        <dbReference type="ARBA" id="ARBA00022714"/>
    </source>
</evidence>
<dbReference type="GO" id="GO:0005741">
    <property type="term" value="C:mitochondrial outer membrane"/>
    <property type="evidence" value="ECO:0007669"/>
    <property type="project" value="TreeGrafter"/>
</dbReference>
<feature type="domain" description="Iron-binding zinc finger CDGSH type" evidence="7">
    <location>
        <begin position="48"/>
        <end position="88"/>
    </location>
</feature>
<dbReference type="PANTHER" id="PTHR13680">
    <property type="entry name" value="CDGSH IRON-SULFUR DOMAIN-CONTAINING PROTEIN 1"/>
    <property type="match status" value="1"/>
</dbReference>
<dbReference type="InterPro" id="IPR042216">
    <property type="entry name" value="MitoNEET_CISD"/>
</dbReference>
<keyword evidence="9" id="KW-1185">Reference proteome</keyword>
<dbReference type="InterPro" id="IPR045131">
    <property type="entry name" value="CISD1/2"/>
</dbReference>
<feature type="region of interest" description="Disordered" evidence="6">
    <location>
        <begin position="83"/>
        <end position="102"/>
    </location>
</feature>
<evidence type="ECO:0000256" key="5">
    <source>
        <dbReference type="ARBA" id="ARBA00034078"/>
    </source>
</evidence>
<dbReference type="GeneTree" id="ENSGT00940000154445"/>
<keyword evidence="2" id="KW-0479">Metal-binding</keyword>
<organism evidence="8 9">
    <name type="scientific">Urocitellus parryii</name>
    <name type="common">Arctic ground squirrel</name>
    <name type="synonym">Spermophilus parryii</name>
    <dbReference type="NCBI Taxonomy" id="9999"/>
    <lineage>
        <taxon>Eukaryota</taxon>
        <taxon>Metazoa</taxon>
        <taxon>Chordata</taxon>
        <taxon>Craniata</taxon>
        <taxon>Vertebrata</taxon>
        <taxon>Euteleostomi</taxon>
        <taxon>Mammalia</taxon>
        <taxon>Eutheria</taxon>
        <taxon>Euarchontoglires</taxon>
        <taxon>Glires</taxon>
        <taxon>Rodentia</taxon>
        <taxon>Sciuromorpha</taxon>
        <taxon>Sciuridae</taxon>
        <taxon>Xerinae</taxon>
        <taxon>Marmotini</taxon>
        <taxon>Urocitellus</taxon>
    </lineage>
</organism>
<evidence type="ECO:0000313" key="8">
    <source>
        <dbReference type="Ensembl" id="ENSUPAP00010001383.1"/>
    </source>
</evidence>
<dbReference type="PANTHER" id="PTHR13680:SF5">
    <property type="entry name" value="CDGSH IRON-SULFUR DOMAIN-CONTAINING PROTEIN 1"/>
    <property type="match status" value="1"/>
</dbReference>
<dbReference type="AlphaFoldDB" id="A0A8D2GQJ1"/>
<reference evidence="8" key="1">
    <citation type="submission" date="2025-08" db="UniProtKB">
        <authorList>
            <consortium name="Ensembl"/>
        </authorList>
    </citation>
    <scope>IDENTIFICATION</scope>
</reference>
<accession>A0A8D2GQJ1</accession>